<evidence type="ECO:0000256" key="1">
    <source>
        <dbReference type="SAM" id="MobiDB-lite"/>
    </source>
</evidence>
<evidence type="ECO:0000313" key="2">
    <source>
        <dbReference type="EMBL" id="KAA1078713.1"/>
    </source>
</evidence>
<proteinExistence type="predicted"/>
<protein>
    <submittedName>
        <fullName evidence="2">Uncharacterized protein</fullName>
    </submittedName>
</protein>
<dbReference type="AlphaFoldDB" id="A0A5B0MQM0"/>
<feature type="compositionally biased region" description="Polar residues" evidence="1">
    <location>
        <begin position="56"/>
        <end position="66"/>
    </location>
</feature>
<sequence>MVQTETQFPLLRPLKRRADFCATPAANKDTIHPRCPTKSNKKQGKASANAAEARTGATSVVTYGNYESQEEDDSFDEEIDVWG</sequence>
<organism evidence="2 3">
    <name type="scientific">Puccinia graminis f. sp. tritici</name>
    <dbReference type="NCBI Taxonomy" id="56615"/>
    <lineage>
        <taxon>Eukaryota</taxon>
        <taxon>Fungi</taxon>
        <taxon>Dikarya</taxon>
        <taxon>Basidiomycota</taxon>
        <taxon>Pucciniomycotina</taxon>
        <taxon>Pucciniomycetes</taxon>
        <taxon>Pucciniales</taxon>
        <taxon>Pucciniaceae</taxon>
        <taxon>Puccinia</taxon>
    </lineage>
</organism>
<name>A0A5B0MQM0_PUCGR</name>
<feature type="non-terminal residue" evidence="2">
    <location>
        <position position="83"/>
    </location>
</feature>
<dbReference type="OrthoDB" id="10518347at2759"/>
<reference evidence="2 3" key="1">
    <citation type="submission" date="2019-05" db="EMBL/GenBank/DDBJ databases">
        <title>Emergence of the Ug99 lineage of the wheat stem rust pathogen through somatic hybridization.</title>
        <authorList>
            <person name="Li F."/>
            <person name="Upadhyaya N.M."/>
            <person name="Sperschneider J."/>
            <person name="Matny O."/>
            <person name="Nguyen-Phuc H."/>
            <person name="Mago R."/>
            <person name="Raley C."/>
            <person name="Miller M.E."/>
            <person name="Silverstein K.A.T."/>
            <person name="Henningsen E."/>
            <person name="Hirsch C.D."/>
            <person name="Visser B."/>
            <person name="Pretorius Z.A."/>
            <person name="Steffenson B.J."/>
            <person name="Schwessinger B."/>
            <person name="Dodds P.N."/>
            <person name="Figueroa M."/>
        </authorList>
    </citation>
    <scope>NUCLEOTIDE SEQUENCE [LARGE SCALE GENOMIC DNA]</scope>
    <source>
        <strain evidence="2">21-0</strain>
    </source>
</reference>
<feature type="compositionally biased region" description="Acidic residues" evidence="1">
    <location>
        <begin position="68"/>
        <end position="83"/>
    </location>
</feature>
<evidence type="ECO:0000313" key="3">
    <source>
        <dbReference type="Proteomes" id="UP000324748"/>
    </source>
</evidence>
<dbReference type="EMBL" id="VSWC01000138">
    <property type="protein sequence ID" value="KAA1078713.1"/>
    <property type="molecule type" value="Genomic_DNA"/>
</dbReference>
<feature type="region of interest" description="Disordered" evidence="1">
    <location>
        <begin position="25"/>
        <end position="83"/>
    </location>
</feature>
<dbReference type="Proteomes" id="UP000324748">
    <property type="component" value="Unassembled WGS sequence"/>
</dbReference>
<gene>
    <name evidence="2" type="ORF">PGT21_000800</name>
</gene>
<comment type="caution">
    <text evidence="2">The sequence shown here is derived from an EMBL/GenBank/DDBJ whole genome shotgun (WGS) entry which is preliminary data.</text>
</comment>
<accession>A0A5B0MQM0</accession>
<keyword evidence="3" id="KW-1185">Reference proteome</keyword>